<comment type="catalytic activity">
    <reaction evidence="6">
        <text>a 2'-deoxyadenosine in DNA + S-adenosyl-L-methionine = an N(6)-methyl-2'-deoxyadenosine in DNA + S-adenosyl-L-homocysteine + H(+)</text>
        <dbReference type="Rhea" id="RHEA:15197"/>
        <dbReference type="Rhea" id="RHEA-COMP:12418"/>
        <dbReference type="Rhea" id="RHEA-COMP:12419"/>
        <dbReference type="ChEBI" id="CHEBI:15378"/>
        <dbReference type="ChEBI" id="CHEBI:57856"/>
        <dbReference type="ChEBI" id="CHEBI:59789"/>
        <dbReference type="ChEBI" id="CHEBI:90615"/>
        <dbReference type="ChEBI" id="CHEBI:90616"/>
        <dbReference type="EC" id="2.1.1.72"/>
    </reaction>
</comment>
<evidence type="ECO:0000256" key="4">
    <source>
        <dbReference type="ARBA" id="ARBA00022679"/>
    </source>
</evidence>
<dbReference type="Pfam" id="PF01555">
    <property type="entry name" value="N6_N4_Mtase"/>
    <property type="match status" value="1"/>
</dbReference>
<evidence type="ECO:0000256" key="5">
    <source>
        <dbReference type="ARBA" id="ARBA00022691"/>
    </source>
</evidence>
<dbReference type="PROSITE" id="PS00092">
    <property type="entry name" value="N6_MTASE"/>
    <property type="match status" value="1"/>
</dbReference>
<dbReference type="InterPro" id="IPR002052">
    <property type="entry name" value="DNA_methylase_N6_adenine_CS"/>
</dbReference>
<keyword evidence="3 8" id="KW-0489">Methyltransferase</keyword>
<dbReference type="InterPro" id="IPR002941">
    <property type="entry name" value="DNA_methylase_N4/N6"/>
</dbReference>
<evidence type="ECO:0000313" key="9">
    <source>
        <dbReference type="Proteomes" id="UP001432180"/>
    </source>
</evidence>
<dbReference type="InterPro" id="IPR002295">
    <property type="entry name" value="N4/N6-MTase_EcoPI_Mod-like"/>
</dbReference>
<dbReference type="RefSeq" id="WP_328986879.1">
    <property type="nucleotide sequence ID" value="NZ_CP121472.1"/>
</dbReference>
<evidence type="ECO:0000256" key="3">
    <source>
        <dbReference type="ARBA" id="ARBA00022603"/>
    </source>
</evidence>
<keyword evidence="9" id="KW-1185">Reference proteome</keyword>
<sequence>MDKLKMHSPDLTQSNIAKLRALFPGCVTEARGEDGQVRLAVDFDLLRQELSDELVEGPQERYHLDWPGKKEALLAANAPTTKALRPYKNESLEFYRTKNLFIEGDNLESLKLLQESYLGKVKMVYIDPPYNIDNDLIYNDDFAESANDFLRRSMQIDEDETRLTANTESAGRIHSNWLTMMYSRIRLSRNLLTDSGVIFISISDEEIHNLRKVCDEIFGAANFCAQFIWNTEGNTDNQYAVKVNHEYIVAYFKNSAFAEDAIGKVVDPNTREDSNLWKGYADNNINKNNPENPPSVIELPVGFPSSEKDLFYPAKTVDQDFFEITETEKFISDEVKKRYDLEHKSGLPVKLDDMLVKDFKLTSPCRIYVGMANKNKLLEFINNGCHEVTEEGQPISFYINSNAAVRYRKKNENPRNILSVLKNFGTTERTKTYLKNMGIYFNYPKPVQLLEYLVKIGCYREGIVMDFFAGSGTTAEAVFSLNAKDSVQRQVILIQLPEPLDDQKKEHKAAYEYCISNNVETNLAEICKERIRRASIKICGDRQVRLDMGNDCGFRVLKLDTSNMADVYYTPSQTDQRDLLGQVANIKPDRTPEDLLFQVLVDWGVDLTLPIREETIQGRRVFFVNEPPYDLLACFDDDVTEELVKELATHQPLRAVFRDTGYATDATRTNVVQIFRQLSPGTEVKSL</sequence>
<dbReference type="SUPFAM" id="SSF53335">
    <property type="entry name" value="S-adenosyl-L-methionine-dependent methyltransferases"/>
    <property type="match status" value="1"/>
</dbReference>
<dbReference type="EC" id="2.1.1.72" evidence="2"/>
<dbReference type="PRINTS" id="PR00506">
    <property type="entry name" value="D21N6MTFRASE"/>
</dbReference>
<comment type="similarity">
    <text evidence="1">Belongs to the N(4)/N(6)-methyltransferase family.</text>
</comment>
<evidence type="ECO:0000256" key="1">
    <source>
        <dbReference type="ARBA" id="ARBA00006594"/>
    </source>
</evidence>
<keyword evidence="5" id="KW-0949">S-adenosyl-L-methionine</keyword>
<dbReference type="InterPro" id="IPR029063">
    <property type="entry name" value="SAM-dependent_MTases_sf"/>
</dbReference>
<dbReference type="EMBL" id="CP121472">
    <property type="protein sequence ID" value="WPL16336.1"/>
    <property type="molecule type" value="Genomic_DNA"/>
</dbReference>
<protein>
    <recommendedName>
        <fullName evidence="2">site-specific DNA-methyltransferase (adenine-specific)</fullName>
        <ecNumber evidence="2">2.1.1.72</ecNumber>
    </recommendedName>
</protein>
<name>A0ABZ0S7W9_9GAMM</name>
<dbReference type="GO" id="GO:0008168">
    <property type="term" value="F:methyltransferase activity"/>
    <property type="evidence" value="ECO:0007669"/>
    <property type="project" value="UniProtKB-KW"/>
</dbReference>
<accession>A0ABZ0S7W9</accession>
<gene>
    <name evidence="8" type="ORF">Thiowin_01289</name>
</gene>
<evidence type="ECO:0000313" key="8">
    <source>
        <dbReference type="EMBL" id="WPL16336.1"/>
    </source>
</evidence>
<evidence type="ECO:0000256" key="2">
    <source>
        <dbReference type="ARBA" id="ARBA00011900"/>
    </source>
</evidence>
<evidence type="ECO:0000259" key="7">
    <source>
        <dbReference type="Pfam" id="PF01555"/>
    </source>
</evidence>
<dbReference type="PIRSF" id="PIRSF015855">
    <property type="entry name" value="TypeIII_Mtase_mKpnI"/>
    <property type="match status" value="1"/>
</dbReference>
<dbReference type="Gene3D" id="3.40.50.150">
    <property type="entry name" value="Vaccinia Virus protein VP39"/>
    <property type="match status" value="1"/>
</dbReference>
<dbReference type="GO" id="GO:0032259">
    <property type="term" value="P:methylation"/>
    <property type="evidence" value="ECO:0007669"/>
    <property type="project" value="UniProtKB-KW"/>
</dbReference>
<reference evidence="8 9" key="1">
    <citation type="journal article" date="2023" name="Microorganisms">
        <title>Thiorhodovibrio frisius and Trv. litoralis spp. nov., Two Novel Members from a Clade of Fastidious Purple Sulfur Bacteria That Exhibit Unique Red-Shifted Light-Harvesting Capabilities.</title>
        <authorList>
            <person name="Methner A."/>
            <person name="Kuzyk S.B."/>
            <person name="Petersen J."/>
            <person name="Bauer S."/>
            <person name="Brinkmann H."/>
            <person name="Sichau K."/>
            <person name="Wanner G."/>
            <person name="Wolf J."/>
            <person name="Neumann-Schaal M."/>
            <person name="Henke P."/>
            <person name="Tank M."/>
            <person name="Sproer C."/>
            <person name="Bunk B."/>
            <person name="Overmann J."/>
        </authorList>
    </citation>
    <scope>NUCLEOTIDE SEQUENCE [LARGE SCALE GENOMIC DNA]</scope>
    <source>
        <strain evidence="8 9">DSM 6702</strain>
    </source>
</reference>
<keyword evidence="4" id="KW-0808">Transferase</keyword>
<feature type="domain" description="DNA methylase N-4/N-6" evidence="7">
    <location>
        <begin position="121"/>
        <end position="484"/>
    </location>
</feature>
<proteinExistence type="inferred from homology"/>
<evidence type="ECO:0000256" key="6">
    <source>
        <dbReference type="ARBA" id="ARBA00047942"/>
    </source>
</evidence>
<dbReference type="Proteomes" id="UP001432180">
    <property type="component" value="Chromosome"/>
</dbReference>
<organism evidence="8 9">
    <name type="scientific">Thiorhodovibrio winogradskyi</name>
    <dbReference type="NCBI Taxonomy" id="77007"/>
    <lineage>
        <taxon>Bacteria</taxon>
        <taxon>Pseudomonadati</taxon>
        <taxon>Pseudomonadota</taxon>
        <taxon>Gammaproteobacteria</taxon>
        <taxon>Chromatiales</taxon>
        <taxon>Chromatiaceae</taxon>
        <taxon>Thiorhodovibrio</taxon>
    </lineage>
</organism>